<dbReference type="EMBL" id="CAWUOM010000206">
    <property type="protein sequence ID" value="CAK7275172.1"/>
    <property type="molecule type" value="Genomic_DNA"/>
</dbReference>
<name>A0ABP0E6T5_9PEZI</name>
<dbReference type="SUPFAM" id="SSF50475">
    <property type="entry name" value="FMN-binding split barrel"/>
    <property type="match status" value="1"/>
</dbReference>
<dbReference type="PANTHER" id="PTHR34071">
    <property type="entry name" value="5-NITROIMIDAZOLE ANTIBIOTICS RESISTANCE PROTEIN, NIMA-FAMILY-RELATED PROTEIN-RELATED"/>
    <property type="match status" value="1"/>
</dbReference>
<keyword evidence="2" id="KW-1185">Reference proteome</keyword>
<dbReference type="Pfam" id="PF12900">
    <property type="entry name" value="Pyridox_ox_2"/>
    <property type="match status" value="1"/>
</dbReference>
<dbReference type="InterPro" id="IPR012349">
    <property type="entry name" value="Split_barrel_FMN-bd"/>
</dbReference>
<organism evidence="1 2">
    <name type="scientific">Sporothrix epigloea</name>
    <dbReference type="NCBI Taxonomy" id="1892477"/>
    <lineage>
        <taxon>Eukaryota</taxon>
        <taxon>Fungi</taxon>
        <taxon>Dikarya</taxon>
        <taxon>Ascomycota</taxon>
        <taxon>Pezizomycotina</taxon>
        <taxon>Sordariomycetes</taxon>
        <taxon>Sordariomycetidae</taxon>
        <taxon>Ophiostomatales</taxon>
        <taxon>Ophiostomataceae</taxon>
        <taxon>Sporothrix</taxon>
    </lineage>
</organism>
<dbReference type="PANTHER" id="PTHR34071:SF2">
    <property type="entry name" value="FLAVIN-NUCLEOTIDE-BINDING PROTEIN"/>
    <property type="match status" value="1"/>
</dbReference>
<evidence type="ECO:0008006" key="3">
    <source>
        <dbReference type="Google" id="ProtNLM"/>
    </source>
</evidence>
<dbReference type="InterPro" id="IPR024747">
    <property type="entry name" value="Pyridox_Oxase-rel"/>
</dbReference>
<dbReference type="Gene3D" id="2.30.110.10">
    <property type="entry name" value="Electron Transport, Fmn-binding Protein, Chain A"/>
    <property type="match status" value="1"/>
</dbReference>
<gene>
    <name evidence="1" type="ORF">SEPCBS57363_006544</name>
</gene>
<evidence type="ECO:0000313" key="2">
    <source>
        <dbReference type="Proteomes" id="UP001642501"/>
    </source>
</evidence>
<accession>A0ABP0E6T5</accession>
<sequence>MSKLEPATLRRYKERGLYDVASAKKVFDDSFIVHVSYIDNGFPACQPMLALIREEWEDAEGEEPKYELVDATSDTDTDANGRQKTAYVYLHGHPTTRLMELVKQSSKAVNGDTTNGNVPPEPVKVCITATKIDGLVLSTAPNGHSFNYRSAMIHGTCEQVRGKELKKQIMTEVTNKIVPNRCAEVNPMASIVATMVYIVRVRIDRLSVKARTGVPGIQDRNPAVDGPNVEPPAWAGVVPLWEHLGEPVDAGLTPGASVSDNLRNFIAERNAAHAAHAKSVAK</sequence>
<dbReference type="Proteomes" id="UP001642501">
    <property type="component" value="Unassembled WGS sequence"/>
</dbReference>
<comment type="caution">
    <text evidence="1">The sequence shown here is derived from an EMBL/GenBank/DDBJ whole genome shotgun (WGS) entry which is preliminary data.</text>
</comment>
<protein>
    <recommendedName>
        <fullName evidence="3">Flavin-nucleotide-binding protein</fullName>
    </recommendedName>
</protein>
<evidence type="ECO:0000313" key="1">
    <source>
        <dbReference type="EMBL" id="CAK7275172.1"/>
    </source>
</evidence>
<proteinExistence type="predicted"/>
<reference evidence="1 2" key="1">
    <citation type="submission" date="2024-01" db="EMBL/GenBank/DDBJ databases">
        <authorList>
            <person name="Allen C."/>
            <person name="Tagirdzhanova G."/>
        </authorList>
    </citation>
    <scope>NUCLEOTIDE SEQUENCE [LARGE SCALE GENOMIC DNA]</scope>
    <source>
        <strain evidence="1 2">CBS 573.63</strain>
    </source>
</reference>